<feature type="domain" description="DDE-1" evidence="1">
    <location>
        <begin position="101"/>
        <end position="259"/>
    </location>
</feature>
<accession>A0A085N1G5</accession>
<dbReference type="InterPro" id="IPR050863">
    <property type="entry name" value="CenT-Element_Derived"/>
</dbReference>
<gene>
    <name evidence="2" type="ORF">M514_24491</name>
</gene>
<evidence type="ECO:0000259" key="1">
    <source>
        <dbReference type="Pfam" id="PF03184"/>
    </source>
</evidence>
<dbReference type="Proteomes" id="UP000030758">
    <property type="component" value="Unassembled WGS sequence"/>
</dbReference>
<name>A0A085N1G5_9BILA</name>
<protein>
    <recommendedName>
        <fullName evidence="1">DDE-1 domain-containing protein</fullName>
    </recommendedName>
</protein>
<evidence type="ECO:0000313" key="2">
    <source>
        <dbReference type="EMBL" id="KFD63311.1"/>
    </source>
</evidence>
<dbReference type="EMBL" id="KL367576">
    <property type="protein sequence ID" value="KFD63311.1"/>
    <property type="molecule type" value="Genomic_DNA"/>
</dbReference>
<proteinExistence type="predicted"/>
<reference evidence="2" key="1">
    <citation type="journal article" date="2014" name="Nat. Genet.">
        <title>Genome and transcriptome of the porcine whipworm Trichuris suis.</title>
        <authorList>
            <person name="Jex A.R."/>
            <person name="Nejsum P."/>
            <person name="Schwarz E.M."/>
            <person name="Hu L."/>
            <person name="Young N.D."/>
            <person name="Hall R.S."/>
            <person name="Korhonen P.K."/>
            <person name="Liao S."/>
            <person name="Thamsborg S."/>
            <person name="Xia J."/>
            <person name="Xu P."/>
            <person name="Wang S."/>
            <person name="Scheerlinck J.P."/>
            <person name="Hofmann A."/>
            <person name="Sternberg P.W."/>
            <person name="Wang J."/>
            <person name="Gasser R.B."/>
        </authorList>
    </citation>
    <scope>NUCLEOTIDE SEQUENCE [LARGE SCALE GENOMIC DNA]</scope>
    <source>
        <strain evidence="2">DCEP-RM93F</strain>
    </source>
</reference>
<dbReference type="InterPro" id="IPR004875">
    <property type="entry name" value="DDE_SF_endonuclease_dom"/>
</dbReference>
<organism evidence="2">
    <name type="scientific">Trichuris suis</name>
    <name type="common">pig whipworm</name>
    <dbReference type="NCBI Taxonomy" id="68888"/>
    <lineage>
        <taxon>Eukaryota</taxon>
        <taxon>Metazoa</taxon>
        <taxon>Ecdysozoa</taxon>
        <taxon>Nematoda</taxon>
        <taxon>Enoplea</taxon>
        <taxon>Dorylaimia</taxon>
        <taxon>Trichinellida</taxon>
        <taxon>Trichuridae</taxon>
        <taxon>Trichuris</taxon>
    </lineage>
</organism>
<dbReference type="Pfam" id="PF03184">
    <property type="entry name" value="DDE_1"/>
    <property type="match status" value="1"/>
</dbReference>
<dbReference type="PANTHER" id="PTHR19303:SF16">
    <property type="entry name" value="JERKY PROTEIN HOMOLOG-LIKE"/>
    <property type="match status" value="1"/>
</dbReference>
<sequence>MKDGKSSELNKVLITWLKLRLSEGVELSGDLLRAVRGEKRSADKEAAATFVHEFTKLVTDEKSSPEQVHNPDEAALFWKSTPRRTLAPDDAESRIGYKASKERVTVLCCSNAGGTCKCTLLVIGKSLRPRAFEGMVQLPVIYRANKNGWMTTEITSKWFFENRFVPEATARCNSVGLDRDCKILLILDNCPAHANVELVKSNVCTVRLRPSCTSPIQPPDNGILRSLKCKYCAIFMTRLLSASNRGRPVQEFLKTFNLRSMALRMLGNLSRPRL</sequence>
<dbReference type="GO" id="GO:0005634">
    <property type="term" value="C:nucleus"/>
    <property type="evidence" value="ECO:0007669"/>
    <property type="project" value="TreeGrafter"/>
</dbReference>
<dbReference type="GO" id="GO:0003677">
    <property type="term" value="F:DNA binding"/>
    <property type="evidence" value="ECO:0007669"/>
    <property type="project" value="TreeGrafter"/>
</dbReference>
<dbReference type="PANTHER" id="PTHR19303">
    <property type="entry name" value="TRANSPOSON"/>
    <property type="match status" value="1"/>
</dbReference>
<dbReference type="AlphaFoldDB" id="A0A085N1G5"/>